<organism evidence="3">
    <name type="scientific">Colletotrichum graminicola (strain M1.001 / M2 / FGSC 10212)</name>
    <name type="common">Maize anthracnose fungus</name>
    <name type="synonym">Glomerella graminicola</name>
    <dbReference type="NCBI Taxonomy" id="645133"/>
    <lineage>
        <taxon>Eukaryota</taxon>
        <taxon>Fungi</taxon>
        <taxon>Dikarya</taxon>
        <taxon>Ascomycota</taxon>
        <taxon>Pezizomycotina</taxon>
        <taxon>Sordariomycetes</taxon>
        <taxon>Hypocreomycetidae</taxon>
        <taxon>Glomerellales</taxon>
        <taxon>Glomerellaceae</taxon>
        <taxon>Colletotrichum</taxon>
        <taxon>Colletotrichum graminicola species complex</taxon>
    </lineage>
</organism>
<dbReference type="Proteomes" id="UP000008782">
    <property type="component" value="Unassembled WGS sequence"/>
</dbReference>
<feature type="chain" id="PRO_5003180990" description="Secreted protein" evidence="1">
    <location>
        <begin position="20"/>
        <end position="106"/>
    </location>
</feature>
<dbReference type="EMBL" id="GG697437">
    <property type="protein sequence ID" value="EFQ36548.1"/>
    <property type="molecule type" value="Genomic_DNA"/>
</dbReference>
<reference evidence="3" key="1">
    <citation type="journal article" date="2012" name="Nat. Genet.">
        <title>Lifestyle transitions in plant pathogenic Colletotrichum fungi deciphered by genome and transcriptome analyses.</title>
        <authorList>
            <person name="O'Connell R.J."/>
            <person name="Thon M.R."/>
            <person name="Hacquard S."/>
            <person name="Amyotte S.G."/>
            <person name="Kleemann J."/>
            <person name="Torres M.F."/>
            <person name="Damm U."/>
            <person name="Buiate E.A."/>
            <person name="Epstein L."/>
            <person name="Alkan N."/>
            <person name="Altmueller J."/>
            <person name="Alvarado-Balderrama L."/>
            <person name="Bauser C.A."/>
            <person name="Becker C."/>
            <person name="Birren B.W."/>
            <person name="Chen Z."/>
            <person name="Choi J."/>
            <person name="Crouch J.A."/>
            <person name="Duvick J.P."/>
            <person name="Farman M.A."/>
            <person name="Gan P."/>
            <person name="Heiman D."/>
            <person name="Henrissat B."/>
            <person name="Howard R.J."/>
            <person name="Kabbage M."/>
            <person name="Koch C."/>
            <person name="Kracher B."/>
            <person name="Kubo Y."/>
            <person name="Law A.D."/>
            <person name="Lebrun M.-H."/>
            <person name="Lee Y.-H."/>
            <person name="Miyara I."/>
            <person name="Moore N."/>
            <person name="Neumann U."/>
            <person name="Nordstroem K."/>
            <person name="Panaccione D.G."/>
            <person name="Panstruga R."/>
            <person name="Place M."/>
            <person name="Proctor R.H."/>
            <person name="Prusky D."/>
            <person name="Rech G."/>
            <person name="Reinhardt R."/>
            <person name="Rollins J.A."/>
            <person name="Rounsley S."/>
            <person name="Schardl C.L."/>
            <person name="Schwartz D.C."/>
            <person name="Shenoy N."/>
            <person name="Shirasu K."/>
            <person name="Sikhakolli U.R."/>
            <person name="Stueber K."/>
            <person name="Sukno S.A."/>
            <person name="Sweigard J.A."/>
            <person name="Takano Y."/>
            <person name="Takahara H."/>
            <person name="Trail F."/>
            <person name="van der Does H.C."/>
            <person name="Voll L.M."/>
            <person name="Will I."/>
            <person name="Young S."/>
            <person name="Zeng Q."/>
            <person name="Zhang J."/>
            <person name="Zhou S."/>
            <person name="Dickman M.B."/>
            <person name="Schulze-Lefert P."/>
            <person name="Ver Loren van Themaat E."/>
            <person name="Ma L.-J."/>
            <person name="Vaillancourt L.J."/>
        </authorList>
    </citation>
    <scope>NUCLEOTIDE SEQUENCE [LARGE SCALE GENOMIC DNA]</scope>
    <source>
        <strain evidence="3">M1.001 / M2 / FGSC 10212</strain>
    </source>
</reference>
<evidence type="ECO:0000313" key="2">
    <source>
        <dbReference type="EMBL" id="EFQ36548.1"/>
    </source>
</evidence>
<protein>
    <recommendedName>
        <fullName evidence="4">Secreted protein</fullName>
    </recommendedName>
</protein>
<dbReference type="OrthoDB" id="9983560at2759"/>
<keyword evidence="3" id="KW-1185">Reference proteome</keyword>
<feature type="signal peptide" evidence="1">
    <location>
        <begin position="1"/>
        <end position="19"/>
    </location>
</feature>
<dbReference type="HOGENOM" id="CLU_2223090_0_0_1"/>
<dbReference type="AlphaFoldDB" id="E3R0B0"/>
<dbReference type="GeneID" id="24417057"/>
<evidence type="ECO:0000313" key="3">
    <source>
        <dbReference type="Proteomes" id="UP000008782"/>
    </source>
</evidence>
<dbReference type="RefSeq" id="XP_008100568.1">
    <property type="nucleotide sequence ID" value="XM_008102377.1"/>
</dbReference>
<gene>
    <name evidence="2" type="ORF">GLRG_11693</name>
</gene>
<sequence>MSMPAVKLLLVVTIPLSAPHPPSDAFTRSQNSVFALQQTIGAESASNMDVLKITSSRSSILGRRRRIQRVSLRPPLLLHVVDGQSLELVTRRHSHLAGLLLRAHAV</sequence>
<evidence type="ECO:0000256" key="1">
    <source>
        <dbReference type="SAM" id="SignalP"/>
    </source>
</evidence>
<proteinExistence type="predicted"/>
<evidence type="ECO:0008006" key="4">
    <source>
        <dbReference type="Google" id="ProtNLM"/>
    </source>
</evidence>
<keyword evidence="1" id="KW-0732">Signal</keyword>
<dbReference type="VEuPathDB" id="FungiDB:GLRG_11693"/>
<accession>E3R0B0</accession>
<name>E3R0B0_COLGM</name>